<dbReference type="RefSeq" id="WP_285660557.1">
    <property type="nucleotide sequence ID" value="NZ_BSTX01000001.1"/>
</dbReference>
<reference evidence="1" key="1">
    <citation type="submission" date="2023-03" db="EMBL/GenBank/DDBJ databases">
        <title>Actinorhabdospora filicis NBRC 111898.</title>
        <authorList>
            <person name="Ichikawa N."/>
            <person name="Sato H."/>
            <person name="Tonouchi N."/>
        </authorList>
    </citation>
    <scope>NUCLEOTIDE SEQUENCE</scope>
    <source>
        <strain evidence="1">NBRC 111898</strain>
    </source>
</reference>
<dbReference type="Pfam" id="PF10127">
    <property type="entry name" value="RlaP"/>
    <property type="match status" value="1"/>
</dbReference>
<accession>A0A9W6SH35</accession>
<sequence>MTSIDPHGLVAGHTVYRCVVGSRAYGLARDGSDIDERGVYLAPTPLFWGFDKPPTHVDGPSSPGAELFSWELERLCELALAANPTVLECLWSPLRVMVTPVGEELLELRRAFLSLRVADTYGLYAKAQLRKLTARYQRTGEVRWKQAMHMLRLLRAAAHVLETGEVLVDVSDERELLLAVRDGEVAWAEFDALAAGLRGRVDAAVVGSGLPEVPDRGRVEKFLIAVRGSAV</sequence>
<dbReference type="PANTHER" id="PTHR34817:SF2">
    <property type="entry name" value="NUCLEOTIDYLTRANSFERASE"/>
    <property type="match status" value="1"/>
</dbReference>
<comment type="caution">
    <text evidence="1">The sequence shown here is derived from an EMBL/GenBank/DDBJ whole genome shotgun (WGS) entry which is preliminary data.</text>
</comment>
<keyword evidence="2" id="KW-1185">Reference proteome</keyword>
<dbReference type="AlphaFoldDB" id="A0A9W6SH35"/>
<dbReference type="PANTHER" id="PTHR34817">
    <property type="entry name" value="NUCLEOTIDYLTRANSFERASE"/>
    <property type="match status" value="1"/>
</dbReference>
<dbReference type="EMBL" id="BSTX01000001">
    <property type="protein sequence ID" value="GLZ75316.1"/>
    <property type="molecule type" value="Genomic_DNA"/>
</dbReference>
<evidence type="ECO:0000313" key="2">
    <source>
        <dbReference type="Proteomes" id="UP001165079"/>
    </source>
</evidence>
<gene>
    <name evidence="1" type="ORF">Afil01_01230</name>
</gene>
<proteinExistence type="predicted"/>
<protein>
    <submittedName>
        <fullName evidence="1">Nucleotidyltransferase</fullName>
    </submittedName>
</protein>
<dbReference type="InterPro" id="IPR018775">
    <property type="entry name" value="RlaP"/>
</dbReference>
<evidence type="ECO:0000313" key="1">
    <source>
        <dbReference type="EMBL" id="GLZ75316.1"/>
    </source>
</evidence>
<organism evidence="1 2">
    <name type="scientific">Actinorhabdospora filicis</name>
    <dbReference type="NCBI Taxonomy" id="1785913"/>
    <lineage>
        <taxon>Bacteria</taxon>
        <taxon>Bacillati</taxon>
        <taxon>Actinomycetota</taxon>
        <taxon>Actinomycetes</taxon>
        <taxon>Micromonosporales</taxon>
        <taxon>Micromonosporaceae</taxon>
        <taxon>Actinorhabdospora</taxon>
    </lineage>
</organism>
<name>A0A9W6SH35_9ACTN</name>
<dbReference type="Proteomes" id="UP001165079">
    <property type="component" value="Unassembled WGS sequence"/>
</dbReference>